<keyword evidence="2" id="KW-0378">Hydrolase</keyword>
<sequence>MPKLIHNGQSLYYTDSGHGPITLIFSHGLLMDNEMFNQQIEFFKEKYRCITWDERAHGQTASDSIEAFNYYDSADDLVAILDELNIQKAILVGMSQGGYLSLRCALKHRDRVSALVLIDTQAQLEDPEKLMNYKPLFEQWIDHGLTQDIADFIARVILGADAPERFVWQEKWKSWQPHNLAAAFNALLDRKDISEDIAKLKLPAIVIHGENDIAIGLDRAKDMALRLNSELAVIPEAGHAANLTHAEQVNQVLDNFLNTLTQDS</sequence>
<evidence type="ECO:0000313" key="2">
    <source>
        <dbReference type="EMBL" id="MDH0563236.1"/>
    </source>
</evidence>
<dbReference type="Proteomes" id="UP001159329">
    <property type="component" value="Unassembled WGS sequence"/>
</dbReference>
<dbReference type="AlphaFoldDB" id="A0AA42I6I6"/>
<dbReference type="SUPFAM" id="SSF53474">
    <property type="entry name" value="alpha/beta-Hydrolases"/>
    <property type="match status" value="1"/>
</dbReference>
<evidence type="ECO:0000313" key="3">
    <source>
        <dbReference type="Proteomes" id="UP001159329"/>
    </source>
</evidence>
<reference evidence="2" key="1">
    <citation type="submission" date="2022-09" db="EMBL/GenBank/DDBJ databases">
        <title>Intensive care unit water sources are persistently colonized with multi-drug resistant bacteria and are the site of extensive horizontal gene transfer of antibiotic resistance genes.</title>
        <authorList>
            <person name="Diorio-Toth L."/>
        </authorList>
    </citation>
    <scope>NUCLEOTIDE SEQUENCE</scope>
    <source>
        <strain evidence="2">GD04005</strain>
    </source>
</reference>
<accession>A0AA42I6I6</accession>
<dbReference type="PANTHER" id="PTHR43798">
    <property type="entry name" value="MONOACYLGLYCEROL LIPASE"/>
    <property type="match status" value="1"/>
</dbReference>
<dbReference type="InterPro" id="IPR000073">
    <property type="entry name" value="AB_hydrolase_1"/>
</dbReference>
<comment type="caution">
    <text evidence="2">The sequence shown here is derived from an EMBL/GenBank/DDBJ whole genome shotgun (WGS) entry which is preliminary data.</text>
</comment>
<protein>
    <submittedName>
        <fullName evidence="2">Alpha/beta hydrolase</fullName>
    </submittedName>
</protein>
<dbReference type="PRINTS" id="PR00111">
    <property type="entry name" value="ABHYDROLASE"/>
</dbReference>
<dbReference type="RefSeq" id="WP_279694779.1">
    <property type="nucleotide sequence ID" value="NZ_JAOEEO010000001.1"/>
</dbReference>
<dbReference type="InterPro" id="IPR050266">
    <property type="entry name" value="AB_hydrolase_sf"/>
</dbReference>
<dbReference type="InterPro" id="IPR029058">
    <property type="entry name" value="AB_hydrolase_fold"/>
</dbReference>
<proteinExistence type="predicted"/>
<name>A0AA42I6I6_9GAMM</name>
<gene>
    <name evidence="2" type="ORF">N7644_05980</name>
</gene>
<feature type="domain" description="AB hydrolase-1" evidence="1">
    <location>
        <begin position="22"/>
        <end position="245"/>
    </location>
</feature>
<organism evidence="2 3">
    <name type="scientific">Acinetobacter courvalinii</name>
    <dbReference type="NCBI Taxonomy" id="280147"/>
    <lineage>
        <taxon>Bacteria</taxon>
        <taxon>Pseudomonadati</taxon>
        <taxon>Pseudomonadota</taxon>
        <taxon>Gammaproteobacteria</taxon>
        <taxon>Moraxellales</taxon>
        <taxon>Moraxellaceae</taxon>
        <taxon>Acinetobacter</taxon>
    </lineage>
</organism>
<dbReference type="EMBL" id="JAOEEO010000001">
    <property type="protein sequence ID" value="MDH0563236.1"/>
    <property type="molecule type" value="Genomic_DNA"/>
</dbReference>
<evidence type="ECO:0000259" key="1">
    <source>
        <dbReference type="Pfam" id="PF00561"/>
    </source>
</evidence>
<dbReference type="GO" id="GO:0016787">
    <property type="term" value="F:hydrolase activity"/>
    <property type="evidence" value="ECO:0007669"/>
    <property type="project" value="UniProtKB-KW"/>
</dbReference>
<dbReference type="Gene3D" id="3.40.50.1820">
    <property type="entry name" value="alpha/beta hydrolase"/>
    <property type="match status" value="1"/>
</dbReference>
<dbReference type="Pfam" id="PF00561">
    <property type="entry name" value="Abhydrolase_1"/>
    <property type="match status" value="1"/>
</dbReference>